<dbReference type="RefSeq" id="WP_193639405.1">
    <property type="nucleotide sequence ID" value="NZ_JADCSA010000275.1"/>
</dbReference>
<accession>A0ABR9RX00</accession>
<sequence length="89" mass="10251">MDTTTMVWSFIDTRGPPPPASSYHSATIIRTKMFVFGGWSGWGNGYCNTIRVFDTETNCWMNTPSAQLLPERRRDHSAFTYNEELYIYG</sequence>
<proteinExistence type="predicted"/>
<dbReference type="PANTHER" id="PTHR46461">
    <property type="entry name" value="KELCH DOMAIN-CONTAINING PROTEIN 3"/>
    <property type="match status" value="1"/>
</dbReference>
<protein>
    <submittedName>
        <fullName evidence="1">Uncharacterized protein</fullName>
    </submittedName>
</protein>
<evidence type="ECO:0000313" key="2">
    <source>
        <dbReference type="Proteomes" id="UP000756387"/>
    </source>
</evidence>
<keyword evidence="2" id="KW-1185">Reference proteome</keyword>
<feature type="non-terminal residue" evidence="1">
    <location>
        <position position="89"/>
    </location>
</feature>
<dbReference type="PANTHER" id="PTHR46461:SF1">
    <property type="entry name" value="KELCH DOMAIN-CONTAINING PROTEIN 3"/>
    <property type="match status" value="1"/>
</dbReference>
<dbReference type="InterPro" id="IPR015915">
    <property type="entry name" value="Kelch-typ_b-propeller"/>
</dbReference>
<name>A0ABR9RX00_9ACTN</name>
<comment type="caution">
    <text evidence="1">The sequence shown here is derived from an EMBL/GenBank/DDBJ whole genome shotgun (WGS) entry which is preliminary data.</text>
</comment>
<dbReference type="SUPFAM" id="SSF117281">
    <property type="entry name" value="Kelch motif"/>
    <property type="match status" value="1"/>
</dbReference>
<organism evidence="1 2">
    <name type="scientific">Nocardioides malaquae</name>
    <dbReference type="NCBI Taxonomy" id="2773426"/>
    <lineage>
        <taxon>Bacteria</taxon>
        <taxon>Bacillati</taxon>
        <taxon>Actinomycetota</taxon>
        <taxon>Actinomycetes</taxon>
        <taxon>Propionibacteriales</taxon>
        <taxon>Nocardioidaceae</taxon>
        <taxon>Nocardioides</taxon>
    </lineage>
</organism>
<evidence type="ECO:0000313" key="1">
    <source>
        <dbReference type="EMBL" id="MBE7326082.1"/>
    </source>
</evidence>
<dbReference type="Pfam" id="PF24681">
    <property type="entry name" value="Kelch_KLHDC2_KLHL20_DRC7"/>
    <property type="match status" value="1"/>
</dbReference>
<dbReference type="Gene3D" id="2.120.10.80">
    <property type="entry name" value="Kelch-type beta propeller"/>
    <property type="match status" value="1"/>
</dbReference>
<gene>
    <name evidence="1" type="ORF">IEQ44_15715</name>
</gene>
<reference evidence="1 2" key="1">
    <citation type="submission" date="2020-10" db="EMBL/GenBank/DDBJ databases">
        <title>Nocardioides sp. isolated from sludge.</title>
        <authorList>
            <person name="Zhang X."/>
        </authorList>
    </citation>
    <scope>NUCLEOTIDE SEQUENCE [LARGE SCALE GENOMIC DNA]</scope>
    <source>
        <strain evidence="1 2">Y6</strain>
    </source>
</reference>
<dbReference type="EMBL" id="JADCSA010000275">
    <property type="protein sequence ID" value="MBE7326082.1"/>
    <property type="molecule type" value="Genomic_DNA"/>
</dbReference>
<dbReference type="InterPro" id="IPR052637">
    <property type="entry name" value="KLHDC3-like"/>
</dbReference>
<dbReference type="Proteomes" id="UP000756387">
    <property type="component" value="Unassembled WGS sequence"/>
</dbReference>